<evidence type="ECO:0000256" key="7">
    <source>
        <dbReference type="ARBA" id="ARBA00023136"/>
    </source>
</evidence>
<feature type="domain" description="Tr-type G" evidence="9">
    <location>
        <begin position="470"/>
        <end position="647"/>
    </location>
</feature>
<dbReference type="EC" id="3.6.5.n1" evidence="8"/>
<feature type="binding site" evidence="8">
    <location>
        <begin position="540"/>
        <end position="544"/>
    </location>
    <ligand>
        <name>GTP</name>
        <dbReference type="ChEBI" id="CHEBI:37565"/>
    </ligand>
</feature>
<dbReference type="FunFam" id="3.40.50.300:FF:000078">
    <property type="entry name" value="Elongation factor 4"/>
    <property type="match status" value="1"/>
</dbReference>
<dbReference type="Pfam" id="PF06421">
    <property type="entry name" value="LepA_C"/>
    <property type="match status" value="1"/>
</dbReference>
<keyword evidence="2 8" id="KW-0547">Nucleotide-binding</keyword>
<comment type="subcellular location">
    <subcellularLocation>
        <location evidence="8">Mitochondrion inner membrane</location>
        <topology evidence="8">Peripheral membrane protein</topology>
        <orientation evidence="8">Matrix side</orientation>
    </subcellularLocation>
</comment>
<dbReference type="Gene3D" id="3.30.70.2570">
    <property type="entry name" value="Elongation factor 4, C-terminal domain"/>
    <property type="match status" value="1"/>
</dbReference>
<organism evidence="10 11">
    <name type="scientific">Setaria digitata</name>
    <dbReference type="NCBI Taxonomy" id="48799"/>
    <lineage>
        <taxon>Eukaryota</taxon>
        <taxon>Metazoa</taxon>
        <taxon>Ecdysozoa</taxon>
        <taxon>Nematoda</taxon>
        <taxon>Chromadorea</taxon>
        <taxon>Rhabditida</taxon>
        <taxon>Spirurina</taxon>
        <taxon>Spiruromorpha</taxon>
        <taxon>Filarioidea</taxon>
        <taxon>Setariidae</taxon>
        <taxon>Setaria</taxon>
    </lineage>
</organism>
<evidence type="ECO:0000256" key="6">
    <source>
        <dbReference type="ARBA" id="ARBA00023134"/>
    </source>
</evidence>
<dbReference type="Proteomes" id="UP000887581">
    <property type="component" value="Unplaced"/>
</dbReference>
<dbReference type="Gene3D" id="3.30.70.870">
    <property type="entry name" value="Elongation Factor G (Translational Gtpase), domain 3"/>
    <property type="match status" value="1"/>
</dbReference>
<sequence length="1113" mass="125224">MVESNEGADLTTAKLALSSGFDEDREKVEAAIFFLRCENSSHMWGEAFTCLTWNKLSTPEPGIQAWMMKKYMEEIRLIYLNPLNELCSGRKCTVDFVSYWEKSFTTAAHCLLCHHVIYLESASKSLEPSSTGSAHGEAAGTDGAVGGGVIGTNEVAEKLQGALKTLQQGDGRDVAQNYRPVAREKTVSLADCCALYRLQTLLEAVQKLLDIQGSLDKWFENNKANVDKHKGTFKDLLTSVVTNFEMGYVLTELFAIQQLKYSKYIRPDNDSRDITLINKPLNKGDITSDYIRKLEGQINHFRTVVYEIARNLEIIIETVVTNVRNHGLEVNIKQVAMIIDDLPPRYRFAETINLSSFAKKLLASVPPDSENLFANFNSPANTTLPTMKSKDPKSHSLRNRLQSKRSTVKKNFVVFVVMQVLSSISGSCEETCGSDSILVIGKRCFSSLSTEELKKLNKKKLIDLAAYLPRKIRNFGIVAHVDHGKSTLADRLLELTGVVDESSHDNQMLDKLQVERERGITVKAQSCSMFHKDYLLNLIDTPGHADFSFEVSRSLAATNGILLLVAANQGVQAQTVANFWLAFEAGLAIIPVINKIDLSSADVPRVVKQMENLFDFSPTDVLCISAKNGTGVRDVLDAIVERLPPPKVGLHSSLRAHIFDCWYEIYRGPVVCVTVHDGRISKGQRIRTYHTNCEYEVLEVGIMYPDMHEVQCLHAGQVGYLLTTMKSVRDATVGETLYDVNSARDTLRPMPLFTPSEPCIYASIYPTDVNEYNALRVALYKLALNDSSVQIQHGSSTALGNGFRIGFSGLLHMEVFCARLEQEYDANFVITASSIEYRAVIKNNPTIIKKRYNGQRVIRLMDASNFPAHPTDIDHFLEPMIKLTILVPNTYTEVVEKLCIDARGERIENSNLDMQHTMEQWRLPFAEIYMDFFERLKRITSGYATYNYQWDGFQPAKIELLMIQINDRPIYEFSEIMPVNQVRGRAKEIVNKLKKEIPRQQFEVRIKATVGQTKKVLLQTVIVPMKKDFTGRMKGNFGGGGWERFCKKLSEQKKGKERMKQVGQVQIPKQAFINVLRRSFCCGDDFGFNIVTMAEAATDVVDARCNIVAETPK</sequence>
<feature type="binding site" evidence="8">
    <location>
        <begin position="479"/>
        <end position="486"/>
    </location>
    <ligand>
        <name>GTP</name>
        <dbReference type="ChEBI" id="CHEBI:37565"/>
    </ligand>
</feature>
<dbReference type="FunFam" id="2.40.30.10:FF:000015">
    <property type="entry name" value="Translation factor GUF1, mitochondrial"/>
    <property type="match status" value="1"/>
</dbReference>
<evidence type="ECO:0000256" key="8">
    <source>
        <dbReference type="HAMAP-Rule" id="MF_03137"/>
    </source>
</evidence>
<evidence type="ECO:0000256" key="5">
    <source>
        <dbReference type="ARBA" id="ARBA00023128"/>
    </source>
</evidence>
<comment type="function">
    <text evidence="8">Promotes mitochondrial protein synthesis. May act as a fidelity factor of the translation reaction, by catalyzing a one-codon backward translocation of tRNAs on improperly translocated ribosomes. Binds to mitochondrial ribosomes in a GTP-dependent manner.</text>
</comment>
<keyword evidence="10" id="KW-1185">Reference proteome</keyword>
<dbReference type="Gene3D" id="2.40.30.10">
    <property type="entry name" value="Translation factors"/>
    <property type="match status" value="1"/>
</dbReference>
<comment type="similarity">
    <text evidence="8">Belongs to the GTP-binding elongation factor family. LepA subfamily.</text>
</comment>
<dbReference type="InterPro" id="IPR013842">
    <property type="entry name" value="LepA_CTD"/>
</dbReference>
<dbReference type="PANTHER" id="PTHR43512:SF7">
    <property type="entry name" value="TRANSLATION FACTOR GUF1, MITOCHONDRIAL"/>
    <property type="match status" value="1"/>
</dbReference>
<dbReference type="InterPro" id="IPR009000">
    <property type="entry name" value="Transl_B-barrel_sf"/>
</dbReference>
<dbReference type="GO" id="GO:0005525">
    <property type="term" value="F:GTP binding"/>
    <property type="evidence" value="ECO:0007669"/>
    <property type="project" value="UniProtKB-UniRule"/>
</dbReference>
<dbReference type="GO" id="GO:0005759">
    <property type="term" value="C:mitochondrial matrix"/>
    <property type="evidence" value="ECO:0007669"/>
    <property type="project" value="UniProtKB-UniRule"/>
</dbReference>
<keyword evidence="6 8" id="KW-0342">GTP-binding</keyword>
<protein>
    <recommendedName>
        <fullName evidence="8">Translation factor GUF1 homolog, mitochondrial</fullName>
        <ecNumber evidence="8">3.6.5.n1</ecNumber>
    </recommendedName>
    <alternativeName>
        <fullName evidence="8">Elongation factor 4 homolog</fullName>
        <shortName evidence="8">EF-4</shortName>
    </alternativeName>
    <alternativeName>
        <fullName evidence="8">GTPase GUF1 homolog</fullName>
    </alternativeName>
    <alternativeName>
        <fullName evidence="8">Ribosomal back-translocase</fullName>
    </alternativeName>
</protein>
<evidence type="ECO:0000313" key="10">
    <source>
        <dbReference type="Proteomes" id="UP000887581"/>
    </source>
</evidence>
<dbReference type="GO" id="GO:0045727">
    <property type="term" value="P:positive regulation of translation"/>
    <property type="evidence" value="ECO:0007669"/>
    <property type="project" value="UniProtKB-UniRule"/>
</dbReference>
<dbReference type="HAMAP" id="MF_00071">
    <property type="entry name" value="LepA"/>
    <property type="match status" value="1"/>
</dbReference>
<keyword evidence="8" id="KW-0648">Protein biosynthesis</keyword>
<dbReference type="GO" id="GO:0005743">
    <property type="term" value="C:mitochondrial inner membrane"/>
    <property type="evidence" value="ECO:0007669"/>
    <property type="project" value="UniProtKB-SubCell"/>
</dbReference>
<evidence type="ECO:0000256" key="1">
    <source>
        <dbReference type="ARBA" id="ARBA00005454"/>
    </source>
</evidence>
<evidence type="ECO:0000256" key="2">
    <source>
        <dbReference type="ARBA" id="ARBA00022741"/>
    </source>
</evidence>
<evidence type="ECO:0000259" key="9">
    <source>
        <dbReference type="PROSITE" id="PS51722"/>
    </source>
</evidence>
<dbReference type="Gene3D" id="3.40.50.300">
    <property type="entry name" value="P-loop containing nucleotide triphosphate hydrolases"/>
    <property type="match status" value="1"/>
</dbReference>
<dbReference type="Pfam" id="PF00679">
    <property type="entry name" value="EFG_C"/>
    <property type="match status" value="1"/>
</dbReference>
<dbReference type="InterPro" id="IPR038363">
    <property type="entry name" value="LepA_C_sf"/>
</dbReference>
<dbReference type="WBParaSite" id="sdigi.contig117.g4656.t1">
    <property type="protein sequence ID" value="sdigi.contig117.g4656.t1"/>
    <property type="gene ID" value="sdigi.contig117.g4656"/>
</dbReference>
<accession>A0A915PKD9</accession>
<dbReference type="SUPFAM" id="SSF50447">
    <property type="entry name" value="Translation proteins"/>
    <property type="match status" value="1"/>
</dbReference>
<dbReference type="PANTHER" id="PTHR43512">
    <property type="entry name" value="TRANSLATION FACTOR GUF1-RELATED"/>
    <property type="match status" value="1"/>
</dbReference>
<dbReference type="FunFam" id="3.30.70.870:FF:000004">
    <property type="entry name" value="Translation factor GUF1, mitochondrial"/>
    <property type="match status" value="1"/>
</dbReference>
<proteinExistence type="inferred from homology"/>
<dbReference type="PROSITE" id="PS00301">
    <property type="entry name" value="G_TR_1"/>
    <property type="match status" value="1"/>
</dbReference>
<evidence type="ECO:0000313" key="11">
    <source>
        <dbReference type="WBParaSite" id="sdigi.contig117.g4656.t1"/>
    </source>
</evidence>
<evidence type="ECO:0000256" key="4">
    <source>
        <dbReference type="ARBA" id="ARBA00022801"/>
    </source>
</evidence>
<dbReference type="Pfam" id="PF03144">
    <property type="entry name" value="GTP_EFTU_D2"/>
    <property type="match status" value="1"/>
</dbReference>
<keyword evidence="5 8" id="KW-0496">Mitochondrion</keyword>
<dbReference type="SUPFAM" id="SSF52540">
    <property type="entry name" value="P-loop containing nucleoside triphosphate hydrolases"/>
    <property type="match status" value="1"/>
</dbReference>
<dbReference type="NCBIfam" id="TIGR01393">
    <property type="entry name" value="lepA"/>
    <property type="match status" value="1"/>
</dbReference>
<dbReference type="GO" id="GO:0097177">
    <property type="term" value="F:mitochondrial ribosome binding"/>
    <property type="evidence" value="ECO:0007669"/>
    <property type="project" value="TreeGrafter"/>
</dbReference>
<dbReference type="PRINTS" id="PR00315">
    <property type="entry name" value="ELONGATNFCT"/>
</dbReference>
<dbReference type="InterPro" id="IPR031157">
    <property type="entry name" value="G_TR_CS"/>
</dbReference>
<dbReference type="GO" id="GO:0006412">
    <property type="term" value="P:translation"/>
    <property type="evidence" value="ECO:0007669"/>
    <property type="project" value="UniProtKB-KW"/>
</dbReference>
<dbReference type="SUPFAM" id="SSF54980">
    <property type="entry name" value="EF-G C-terminal domain-like"/>
    <property type="match status" value="2"/>
</dbReference>
<dbReference type="Pfam" id="PF00009">
    <property type="entry name" value="GTP_EFTU"/>
    <property type="match status" value="1"/>
</dbReference>
<dbReference type="GO" id="GO:0003924">
    <property type="term" value="F:GTPase activity"/>
    <property type="evidence" value="ECO:0007669"/>
    <property type="project" value="UniProtKB-UniRule"/>
</dbReference>
<keyword evidence="3 8" id="KW-0999">Mitochondrion inner membrane</keyword>
<reference evidence="11" key="1">
    <citation type="submission" date="2022-11" db="UniProtKB">
        <authorList>
            <consortium name="WormBaseParasite"/>
        </authorList>
    </citation>
    <scope>IDENTIFICATION</scope>
</reference>
<dbReference type="CDD" id="cd01890">
    <property type="entry name" value="LepA"/>
    <property type="match status" value="1"/>
</dbReference>
<name>A0A915PKD9_9BILA</name>
<dbReference type="InterPro" id="IPR005225">
    <property type="entry name" value="Small_GTP-bd"/>
</dbReference>
<dbReference type="InterPro" id="IPR027417">
    <property type="entry name" value="P-loop_NTPase"/>
</dbReference>
<keyword evidence="4 8" id="KW-0378">Hydrolase</keyword>
<dbReference type="PROSITE" id="PS51722">
    <property type="entry name" value="G_TR_2"/>
    <property type="match status" value="1"/>
</dbReference>
<comment type="catalytic activity">
    <reaction evidence="8">
        <text>GTP + H2O = GDP + phosphate + H(+)</text>
        <dbReference type="Rhea" id="RHEA:19669"/>
        <dbReference type="ChEBI" id="CHEBI:15377"/>
        <dbReference type="ChEBI" id="CHEBI:15378"/>
        <dbReference type="ChEBI" id="CHEBI:37565"/>
        <dbReference type="ChEBI" id="CHEBI:43474"/>
        <dbReference type="ChEBI" id="CHEBI:58189"/>
        <dbReference type="EC" id="3.6.5.n1"/>
    </reaction>
</comment>
<dbReference type="CDD" id="cd03699">
    <property type="entry name" value="EF4_II"/>
    <property type="match status" value="1"/>
</dbReference>
<evidence type="ECO:0000256" key="3">
    <source>
        <dbReference type="ARBA" id="ARBA00022792"/>
    </source>
</evidence>
<keyword evidence="7 8" id="KW-0472">Membrane</keyword>
<dbReference type="NCBIfam" id="TIGR00231">
    <property type="entry name" value="small_GTP"/>
    <property type="match status" value="1"/>
</dbReference>
<dbReference type="InterPro" id="IPR006297">
    <property type="entry name" value="EF-4"/>
</dbReference>
<feature type="binding site" evidence="8">
    <location>
        <begin position="594"/>
        <end position="597"/>
    </location>
    <ligand>
        <name>GTP</name>
        <dbReference type="ChEBI" id="CHEBI:37565"/>
    </ligand>
</feature>
<comment type="similarity">
    <text evidence="1">Belongs to the TRAFAC class translation factor GTPase superfamily. Classic translation factor GTPase family. LepA subfamily.</text>
</comment>
<dbReference type="Gene3D" id="3.30.70.240">
    <property type="match status" value="1"/>
</dbReference>
<dbReference type="InterPro" id="IPR000795">
    <property type="entry name" value="T_Tr_GTP-bd_dom"/>
</dbReference>
<dbReference type="AlphaFoldDB" id="A0A915PKD9"/>
<dbReference type="InterPro" id="IPR035647">
    <property type="entry name" value="EFG_III/V"/>
</dbReference>
<dbReference type="InterPro" id="IPR000640">
    <property type="entry name" value="EFG_V-like"/>
</dbReference>
<dbReference type="InterPro" id="IPR004161">
    <property type="entry name" value="EFTu-like_2"/>
</dbReference>